<keyword evidence="5" id="KW-0963">Cytoplasm</keyword>
<evidence type="ECO:0000256" key="15">
    <source>
        <dbReference type="SAM" id="MobiDB-lite"/>
    </source>
</evidence>
<feature type="coiled-coil region" evidence="14">
    <location>
        <begin position="96"/>
        <end position="183"/>
    </location>
</feature>
<dbReference type="PANTHER" id="PTHR19265:SF0">
    <property type="entry name" value="MEIOSIS-SPECIFIC NUCLEAR STRUCTURAL PROTEIN 1"/>
    <property type="match status" value="1"/>
</dbReference>
<dbReference type="Pfam" id="PF13868">
    <property type="entry name" value="TPH"/>
    <property type="match status" value="1"/>
</dbReference>
<evidence type="ECO:0000256" key="9">
    <source>
        <dbReference type="ARBA" id="ARBA00023212"/>
    </source>
</evidence>
<keyword evidence="10" id="KW-0539">Nucleus</keyword>
<dbReference type="InterPro" id="IPR026504">
    <property type="entry name" value="MNS1"/>
</dbReference>
<feature type="domain" description="Trichohyalin-plectin-homology" evidence="16">
    <location>
        <begin position="107"/>
        <end position="454"/>
    </location>
</feature>
<keyword evidence="12" id="KW-0966">Cell projection</keyword>
<keyword evidence="11" id="KW-0469">Meiosis</keyword>
<comment type="subcellular location">
    <subcellularLocation>
        <location evidence="2">Cytoplasm</location>
        <location evidence="2">Cytoskeleton</location>
        <location evidence="2">Flagellum axoneme</location>
    </subcellularLocation>
    <subcellularLocation>
        <location evidence="1">Nucleus</location>
    </subcellularLocation>
</comment>
<dbReference type="InterPro" id="IPR043597">
    <property type="entry name" value="TPH_dom"/>
</dbReference>
<evidence type="ECO:0000256" key="10">
    <source>
        <dbReference type="ARBA" id="ARBA00023242"/>
    </source>
</evidence>
<evidence type="ECO:0000256" key="14">
    <source>
        <dbReference type="SAM" id="Coils"/>
    </source>
</evidence>
<keyword evidence="8" id="KW-0969">Cilium</keyword>
<keyword evidence="7 14" id="KW-0175">Coiled coil</keyword>
<proteinExistence type="inferred from homology"/>
<dbReference type="EMBL" id="BLQM01000063">
    <property type="protein sequence ID" value="GMH58285.1"/>
    <property type="molecule type" value="Genomic_DNA"/>
</dbReference>
<name>A0A9W6ZYQ3_9STRA</name>
<evidence type="ECO:0000256" key="11">
    <source>
        <dbReference type="ARBA" id="ARBA00023254"/>
    </source>
</evidence>
<organism evidence="17 18">
    <name type="scientific">Triparma laevis f. inornata</name>
    <dbReference type="NCBI Taxonomy" id="1714386"/>
    <lineage>
        <taxon>Eukaryota</taxon>
        <taxon>Sar</taxon>
        <taxon>Stramenopiles</taxon>
        <taxon>Ochrophyta</taxon>
        <taxon>Bolidophyceae</taxon>
        <taxon>Parmales</taxon>
        <taxon>Triparmaceae</taxon>
        <taxon>Triparma</taxon>
    </lineage>
</organism>
<evidence type="ECO:0000256" key="13">
    <source>
        <dbReference type="ARBA" id="ARBA00046114"/>
    </source>
</evidence>
<evidence type="ECO:0000313" key="17">
    <source>
        <dbReference type="EMBL" id="GMH58285.1"/>
    </source>
</evidence>
<comment type="function">
    <text evidence="13">Microtubule inner protein (MIP) part of the dynein-decorated doublet microtubules (DMTs) in cilia axoneme, which is required for motile cilia beating. May play a role in the control of meiotic division and germ cell differentiation through regulation of pairing and recombination during meiosis. Required for sperm flagella assembly. May play a role in the assembly and function of the outer dynein arm-docking complex (ODA-DC). ODA-DC mediates outer dynein arms (ODA) binding onto the axonemal doublet microtubules.</text>
</comment>
<comment type="caution">
    <text evidence="17">The sequence shown here is derived from an EMBL/GenBank/DDBJ whole genome shotgun (WGS) entry which is preliminary data.</text>
</comment>
<feature type="coiled-coil region" evidence="14">
    <location>
        <begin position="323"/>
        <end position="370"/>
    </location>
</feature>
<gene>
    <name evidence="17" type="ORF">TL16_g02577</name>
</gene>
<dbReference type="PANTHER" id="PTHR19265">
    <property type="entry name" value="MEIOSIS-SPECIFIC NUCLEAR STRUCTURAL PROTEIN 1"/>
    <property type="match status" value="1"/>
</dbReference>
<protein>
    <recommendedName>
        <fullName evidence="4">Meiosis-specific nuclear structural protein 1</fullName>
    </recommendedName>
</protein>
<dbReference type="GO" id="GO:0051321">
    <property type="term" value="P:meiotic cell cycle"/>
    <property type="evidence" value="ECO:0007669"/>
    <property type="project" value="UniProtKB-KW"/>
</dbReference>
<accession>A0A9W6ZYQ3</accession>
<reference evidence="18" key="1">
    <citation type="journal article" date="2023" name="Commun. Biol.">
        <title>Genome analysis of Parmales, the sister group of diatoms, reveals the evolutionary specialization of diatoms from phago-mixotrophs to photoautotrophs.</title>
        <authorList>
            <person name="Ban H."/>
            <person name="Sato S."/>
            <person name="Yoshikawa S."/>
            <person name="Yamada K."/>
            <person name="Nakamura Y."/>
            <person name="Ichinomiya M."/>
            <person name="Sato N."/>
            <person name="Blanc-Mathieu R."/>
            <person name="Endo H."/>
            <person name="Kuwata A."/>
            <person name="Ogata H."/>
        </authorList>
    </citation>
    <scope>NUCLEOTIDE SEQUENCE [LARGE SCALE GENOMIC DNA]</scope>
</reference>
<feature type="coiled-coil region" evidence="14">
    <location>
        <begin position="245"/>
        <end position="292"/>
    </location>
</feature>
<evidence type="ECO:0000256" key="3">
    <source>
        <dbReference type="ARBA" id="ARBA00009158"/>
    </source>
</evidence>
<dbReference type="AlphaFoldDB" id="A0A9W6ZYQ3"/>
<sequence length="499" mass="58838">MTQQSIEKLEALRRQDQARNSELLTYVGDNTKLSHAAKNEIRVTQARRQNSMARVAAENMIAKSVEEQEHTKKMNNLIFEQNNKLATEISLRNAEQERMEREIQRMCDTSEELKELERKLNIAYVNKERAAQHQESILLKSLEQARDTAIDDQMEYERQLFIKKEEEVRRQDMMEQKTVLQKQILDRQVLAVEAREEADRDKAMVEAIVAKINEQDQLEIDERNAKKEETRRMVKFFQGERERKKQAILEEEAQAEAEIKAYYAKLADRMEKEEAEKKAAEAEKKRRWAKVVEESKKLNQSKEEFNLLRDMLWEEELEAKRIADDKERVIKREADKKKMMEENQLQLANKKKMIEEMEAEETRLVNLMLQKFAQDEQNEKDKQQSRLNMKNTYIKNIKGQKEEREKLYNIEKDKELAERDYLGDMEDYRLRVVAEARKRLLAQHAAKLKGFLPKGAVQNEEEAAIVRAAADLTDHTGRSAPLVQMQSGYPTAAQYQDLR</sequence>
<evidence type="ECO:0000256" key="7">
    <source>
        <dbReference type="ARBA" id="ARBA00023054"/>
    </source>
</evidence>
<feature type="region of interest" description="Disordered" evidence="15">
    <location>
        <begin position="477"/>
        <end position="499"/>
    </location>
</feature>
<dbReference type="Proteomes" id="UP001162640">
    <property type="component" value="Unassembled WGS sequence"/>
</dbReference>
<comment type="similarity">
    <text evidence="3">Belongs to the MNS1 family.</text>
</comment>
<evidence type="ECO:0000256" key="6">
    <source>
        <dbReference type="ARBA" id="ARBA00022846"/>
    </source>
</evidence>
<evidence type="ECO:0000256" key="8">
    <source>
        <dbReference type="ARBA" id="ARBA00023069"/>
    </source>
</evidence>
<evidence type="ECO:0000256" key="2">
    <source>
        <dbReference type="ARBA" id="ARBA00004611"/>
    </source>
</evidence>
<evidence type="ECO:0000256" key="1">
    <source>
        <dbReference type="ARBA" id="ARBA00004123"/>
    </source>
</evidence>
<keyword evidence="9" id="KW-0206">Cytoskeleton</keyword>
<evidence type="ECO:0000313" key="18">
    <source>
        <dbReference type="Proteomes" id="UP001162640"/>
    </source>
</evidence>
<evidence type="ECO:0000256" key="12">
    <source>
        <dbReference type="ARBA" id="ARBA00023273"/>
    </source>
</evidence>
<evidence type="ECO:0000256" key="4">
    <source>
        <dbReference type="ARBA" id="ARBA00014813"/>
    </source>
</evidence>
<evidence type="ECO:0000256" key="5">
    <source>
        <dbReference type="ARBA" id="ARBA00022490"/>
    </source>
</evidence>
<keyword evidence="6" id="KW-0282">Flagellum</keyword>
<evidence type="ECO:0000259" key="16">
    <source>
        <dbReference type="Pfam" id="PF13868"/>
    </source>
</evidence>
<dbReference type="GO" id="GO:0005634">
    <property type="term" value="C:nucleus"/>
    <property type="evidence" value="ECO:0007669"/>
    <property type="project" value="UniProtKB-SubCell"/>
</dbReference>